<dbReference type="AlphaFoldDB" id="A0A1J0AEI1"/>
<dbReference type="PANTHER" id="PTHR12220">
    <property type="entry name" value="50S/60S RIBOSOMAL PROTEIN L16"/>
    <property type="match status" value="1"/>
</dbReference>
<evidence type="ECO:0000256" key="9">
    <source>
        <dbReference type="RuleBase" id="RU004414"/>
    </source>
</evidence>
<keyword evidence="3 7" id="KW-0694">RNA-binding</keyword>
<dbReference type="InterPro" id="IPR016180">
    <property type="entry name" value="Ribosomal_uL16_dom"/>
</dbReference>
<dbReference type="STRING" id="1188229.GlitD10_1993"/>
<dbReference type="PROSITE" id="PS00586">
    <property type="entry name" value="RIBOSOMAL_L16_1"/>
    <property type="match status" value="1"/>
</dbReference>
<dbReference type="FunFam" id="3.90.1170.10:FF:000001">
    <property type="entry name" value="50S ribosomal protein L16"/>
    <property type="match status" value="1"/>
</dbReference>
<keyword evidence="2 7" id="KW-0820">tRNA-binding</keyword>
<evidence type="ECO:0000256" key="8">
    <source>
        <dbReference type="RuleBase" id="RU004413"/>
    </source>
</evidence>
<dbReference type="Pfam" id="PF00252">
    <property type="entry name" value="Ribosomal_L16"/>
    <property type="match status" value="1"/>
</dbReference>
<dbReference type="GO" id="GO:0003735">
    <property type="term" value="F:structural constituent of ribosome"/>
    <property type="evidence" value="ECO:0007669"/>
    <property type="project" value="InterPro"/>
</dbReference>
<evidence type="ECO:0000313" key="11">
    <source>
        <dbReference type="Proteomes" id="UP000180235"/>
    </source>
</evidence>
<dbReference type="RefSeq" id="WP_071454772.1">
    <property type="nucleotide sequence ID" value="NZ_CP017675.1"/>
</dbReference>
<dbReference type="PRINTS" id="PR00060">
    <property type="entry name" value="RIBOSOMALL16"/>
</dbReference>
<proteinExistence type="inferred from homology"/>
<evidence type="ECO:0000256" key="2">
    <source>
        <dbReference type="ARBA" id="ARBA00022555"/>
    </source>
</evidence>
<reference evidence="10 11" key="1">
    <citation type="submission" date="2016-10" db="EMBL/GenBank/DDBJ databases">
        <title>Description of Gloeomargarita lithophora gen. nov., sp. nov., a thylakoid-bearing basal-branching cyanobacterium with intracellular carbonates, and proposal for Gloeomargaritales ord. nov.</title>
        <authorList>
            <person name="Moreira D."/>
            <person name="Tavera R."/>
            <person name="Benzerara K."/>
            <person name="Skouri-Panet F."/>
            <person name="Couradeau E."/>
            <person name="Gerard E."/>
            <person name="Loussert C."/>
            <person name="Novelo E."/>
            <person name="Zivanovic Y."/>
            <person name="Lopez-Garcia P."/>
        </authorList>
    </citation>
    <scope>NUCLEOTIDE SEQUENCE [LARGE SCALE GENOMIC DNA]</scope>
    <source>
        <strain evidence="10 11">D10</strain>
    </source>
</reference>
<evidence type="ECO:0000256" key="3">
    <source>
        <dbReference type="ARBA" id="ARBA00022884"/>
    </source>
</evidence>
<dbReference type="KEGG" id="glt:GlitD10_1993"/>
<dbReference type="Gene3D" id="3.90.1170.10">
    <property type="entry name" value="Ribosomal protein L10e/L16"/>
    <property type="match status" value="1"/>
</dbReference>
<comment type="similarity">
    <text evidence="1 7 8">Belongs to the universal ribosomal protein uL16 family.</text>
</comment>
<protein>
    <recommendedName>
        <fullName evidence="6 7">Large ribosomal subunit protein uL16</fullName>
    </recommendedName>
</protein>
<organism evidence="10 11">
    <name type="scientific">Gloeomargarita lithophora Alchichica-D10</name>
    <dbReference type="NCBI Taxonomy" id="1188229"/>
    <lineage>
        <taxon>Bacteria</taxon>
        <taxon>Bacillati</taxon>
        <taxon>Cyanobacteriota</taxon>
        <taxon>Cyanophyceae</taxon>
        <taxon>Gloeomargaritales</taxon>
        <taxon>Gloeomargaritaceae</taxon>
        <taxon>Gloeomargarita</taxon>
    </lineage>
</organism>
<dbReference type="NCBIfam" id="TIGR01164">
    <property type="entry name" value="rplP_bact"/>
    <property type="match status" value="1"/>
</dbReference>
<dbReference type="EMBL" id="CP017675">
    <property type="protein sequence ID" value="APB34319.1"/>
    <property type="molecule type" value="Genomic_DNA"/>
</dbReference>
<dbReference type="InterPro" id="IPR036920">
    <property type="entry name" value="Ribosomal_uL16_sf"/>
</dbReference>
<dbReference type="PROSITE" id="PS00701">
    <property type="entry name" value="RIBOSOMAL_L16_2"/>
    <property type="match status" value="1"/>
</dbReference>
<evidence type="ECO:0000256" key="7">
    <source>
        <dbReference type="HAMAP-Rule" id="MF_01342"/>
    </source>
</evidence>
<dbReference type="OrthoDB" id="9802589at2"/>
<dbReference type="InterPro" id="IPR020798">
    <property type="entry name" value="Ribosomal_uL16_CS"/>
</dbReference>
<evidence type="ECO:0000256" key="6">
    <source>
        <dbReference type="ARBA" id="ARBA00035198"/>
    </source>
</evidence>
<keyword evidence="5 7" id="KW-0687">Ribonucleoprotein</keyword>
<dbReference type="InterPro" id="IPR047873">
    <property type="entry name" value="Ribosomal_uL16"/>
</dbReference>
<dbReference type="GO" id="GO:0022625">
    <property type="term" value="C:cytosolic large ribosomal subunit"/>
    <property type="evidence" value="ECO:0007669"/>
    <property type="project" value="TreeGrafter"/>
</dbReference>
<sequence length="149" mass="16641">MLSPKRTKFRKQQRGNRRGAACRGNTLVFGDYGLQAQAPAWITARQIEACRRAMNRCIKRVGKIWIRIFPDKPVTVRPAETRMGSGKGSPEFWVAVVKPGTILFEMGDGVPESVAREAMRLAAYKLPIKTKFISRSPQEVPSDGVPQDV</sequence>
<keyword evidence="11" id="KW-1185">Reference proteome</keyword>
<dbReference type="GO" id="GO:0006412">
    <property type="term" value="P:translation"/>
    <property type="evidence" value="ECO:0007669"/>
    <property type="project" value="UniProtKB-UniRule"/>
</dbReference>
<dbReference type="CDD" id="cd01433">
    <property type="entry name" value="Ribosomal_L16_L10e"/>
    <property type="match status" value="1"/>
</dbReference>
<comment type="function">
    <text evidence="7 9">Binds 23S rRNA and is also seen to make contacts with the A and possibly P site tRNAs.</text>
</comment>
<keyword evidence="4 7" id="KW-0689">Ribosomal protein</keyword>
<dbReference type="SUPFAM" id="SSF54686">
    <property type="entry name" value="Ribosomal protein L16p/L10e"/>
    <property type="match status" value="1"/>
</dbReference>
<accession>A0A1J0AEI1</accession>
<dbReference type="InterPro" id="IPR000114">
    <property type="entry name" value="Ribosomal_uL16_bact-type"/>
</dbReference>
<dbReference type="HAMAP" id="MF_01342">
    <property type="entry name" value="Ribosomal_uL16"/>
    <property type="match status" value="1"/>
</dbReference>
<evidence type="ECO:0000256" key="5">
    <source>
        <dbReference type="ARBA" id="ARBA00023274"/>
    </source>
</evidence>
<dbReference type="GO" id="GO:0000049">
    <property type="term" value="F:tRNA binding"/>
    <property type="evidence" value="ECO:0007669"/>
    <property type="project" value="UniProtKB-KW"/>
</dbReference>
<gene>
    <name evidence="7 10" type="primary">rplP</name>
    <name evidence="7" type="synonym">rpl16</name>
    <name evidence="10" type="ORF">GlitD10_1993</name>
</gene>
<dbReference type="GO" id="GO:0019843">
    <property type="term" value="F:rRNA binding"/>
    <property type="evidence" value="ECO:0007669"/>
    <property type="project" value="UniProtKB-UniRule"/>
</dbReference>
<dbReference type="Proteomes" id="UP000180235">
    <property type="component" value="Chromosome"/>
</dbReference>
<evidence type="ECO:0000256" key="4">
    <source>
        <dbReference type="ARBA" id="ARBA00022980"/>
    </source>
</evidence>
<keyword evidence="7 9" id="KW-0699">rRNA-binding</keyword>
<evidence type="ECO:0000256" key="1">
    <source>
        <dbReference type="ARBA" id="ARBA00008931"/>
    </source>
</evidence>
<comment type="subunit">
    <text evidence="7 9">Part of the 50S ribosomal subunit.</text>
</comment>
<evidence type="ECO:0000313" key="10">
    <source>
        <dbReference type="EMBL" id="APB34319.1"/>
    </source>
</evidence>
<name>A0A1J0AEI1_9CYAN</name>
<dbReference type="PANTHER" id="PTHR12220:SF13">
    <property type="entry name" value="LARGE RIBOSOMAL SUBUNIT PROTEIN UL16M"/>
    <property type="match status" value="1"/>
</dbReference>